<dbReference type="GO" id="GO:0009699">
    <property type="term" value="P:phenylpropanoid biosynthetic process"/>
    <property type="evidence" value="ECO:0007669"/>
    <property type="project" value="UniProtKB-ARBA"/>
</dbReference>
<comment type="subcellular location">
    <subcellularLocation>
        <location evidence="4">Secreted</location>
        <location evidence="4">Extracellular space</location>
        <location evidence="4">Apoplast</location>
    </subcellularLocation>
</comment>
<reference evidence="5" key="2">
    <citation type="submission" date="2023-06" db="EMBL/GenBank/DDBJ databases">
        <authorList>
            <person name="Ma L."/>
            <person name="Liu K.-W."/>
            <person name="Li Z."/>
            <person name="Hsiao Y.-Y."/>
            <person name="Qi Y."/>
            <person name="Fu T."/>
            <person name="Tang G."/>
            <person name="Zhang D."/>
            <person name="Sun W.-H."/>
            <person name="Liu D.-K."/>
            <person name="Li Y."/>
            <person name="Chen G.-Z."/>
            <person name="Liu X.-D."/>
            <person name="Liao X.-Y."/>
            <person name="Jiang Y.-T."/>
            <person name="Yu X."/>
            <person name="Hao Y."/>
            <person name="Huang J."/>
            <person name="Zhao X.-W."/>
            <person name="Ke S."/>
            <person name="Chen Y.-Y."/>
            <person name="Wu W.-L."/>
            <person name="Hsu J.-L."/>
            <person name="Lin Y.-F."/>
            <person name="Huang M.-D."/>
            <person name="Li C.-Y."/>
            <person name="Huang L."/>
            <person name="Wang Z.-W."/>
            <person name="Zhao X."/>
            <person name="Zhong W.-Y."/>
            <person name="Peng D.-H."/>
            <person name="Ahmad S."/>
            <person name="Lan S."/>
            <person name="Zhang J.-S."/>
            <person name="Tsai W.-C."/>
            <person name="Van De Peer Y."/>
            <person name="Liu Z.-J."/>
        </authorList>
    </citation>
    <scope>NUCLEOTIDE SEQUENCE</scope>
    <source>
        <strain evidence="5">CP</strain>
        <tissue evidence="5">Leaves</tissue>
    </source>
</reference>
<dbReference type="GO" id="GO:0048046">
    <property type="term" value="C:apoplast"/>
    <property type="evidence" value="ECO:0007669"/>
    <property type="project" value="UniProtKB-SubCell"/>
</dbReference>
<dbReference type="Gene3D" id="2.40.480.10">
    <property type="entry name" value="Allene oxide cyclase-like"/>
    <property type="match status" value="1"/>
</dbReference>
<comment type="subunit">
    <text evidence="2 4">Homodimer.</text>
</comment>
<sequence>MLSKMALTMSQTLFPMILFMLISSTISITNAEYATKGDFEFKQYEEEKKTHLHFYFHDIVSGPNPTAVQVVSSKLTMLTSFGTVVMIDDLLTEGPDQGSKLIGRAQGTYSFASKEDVGLQMVLNYVFVDGEYDGSSLAMLGRNSVLSDVREMAIVGGTRVFRFARGYALAKTYQFNLITGDAIVEYDVFVVHN</sequence>
<keyword evidence="4" id="KW-0732">Signal</keyword>
<keyword evidence="4" id="KW-0052">Apoplast</keyword>
<feature type="chain" id="PRO_5043112099" description="Dirigent protein" evidence="4">
    <location>
        <begin position="32"/>
        <end position="193"/>
    </location>
</feature>
<reference evidence="5" key="1">
    <citation type="journal article" date="2023" name="Nat. Commun.">
        <title>Diploid and tetraploid genomes of Acorus and the evolution of monocots.</title>
        <authorList>
            <person name="Ma L."/>
            <person name="Liu K.W."/>
            <person name="Li Z."/>
            <person name="Hsiao Y.Y."/>
            <person name="Qi Y."/>
            <person name="Fu T."/>
            <person name="Tang G.D."/>
            <person name="Zhang D."/>
            <person name="Sun W.H."/>
            <person name="Liu D.K."/>
            <person name="Li Y."/>
            <person name="Chen G.Z."/>
            <person name="Liu X.D."/>
            <person name="Liao X.Y."/>
            <person name="Jiang Y.T."/>
            <person name="Yu X."/>
            <person name="Hao Y."/>
            <person name="Huang J."/>
            <person name="Zhao X.W."/>
            <person name="Ke S."/>
            <person name="Chen Y.Y."/>
            <person name="Wu W.L."/>
            <person name="Hsu J.L."/>
            <person name="Lin Y.F."/>
            <person name="Huang M.D."/>
            <person name="Li C.Y."/>
            <person name="Huang L."/>
            <person name="Wang Z.W."/>
            <person name="Zhao X."/>
            <person name="Zhong W.Y."/>
            <person name="Peng D.H."/>
            <person name="Ahmad S."/>
            <person name="Lan S."/>
            <person name="Zhang J.S."/>
            <person name="Tsai W.C."/>
            <person name="Van de Peer Y."/>
            <person name="Liu Z.J."/>
        </authorList>
    </citation>
    <scope>NUCLEOTIDE SEQUENCE</scope>
    <source>
        <strain evidence="5">CP</strain>
    </source>
</reference>
<evidence type="ECO:0000313" key="5">
    <source>
        <dbReference type="EMBL" id="KAK1311140.1"/>
    </source>
</evidence>
<evidence type="ECO:0000256" key="2">
    <source>
        <dbReference type="ARBA" id="ARBA00011738"/>
    </source>
</evidence>
<evidence type="ECO:0000256" key="3">
    <source>
        <dbReference type="ARBA" id="ARBA00022525"/>
    </source>
</evidence>
<proteinExistence type="inferred from homology"/>
<dbReference type="Pfam" id="PF03018">
    <property type="entry name" value="Dirigent"/>
    <property type="match status" value="1"/>
</dbReference>
<keyword evidence="3 4" id="KW-0964">Secreted</keyword>
<evidence type="ECO:0000256" key="4">
    <source>
        <dbReference type="RuleBase" id="RU363099"/>
    </source>
</evidence>
<dbReference type="Proteomes" id="UP001180020">
    <property type="component" value="Unassembled WGS sequence"/>
</dbReference>
<dbReference type="PANTHER" id="PTHR21495">
    <property type="entry name" value="NUCLEOPORIN-RELATED"/>
    <property type="match status" value="1"/>
</dbReference>
<keyword evidence="6" id="KW-1185">Reference proteome</keyword>
<comment type="caution">
    <text evidence="5">The sequence shown here is derived from an EMBL/GenBank/DDBJ whole genome shotgun (WGS) entry which is preliminary data.</text>
</comment>
<dbReference type="AlphaFoldDB" id="A0AAV9ECB9"/>
<dbReference type="InterPro" id="IPR004265">
    <property type="entry name" value="Dirigent"/>
</dbReference>
<evidence type="ECO:0000313" key="6">
    <source>
        <dbReference type="Proteomes" id="UP001180020"/>
    </source>
</evidence>
<organism evidence="5 6">
    <name type="scientific">Acorus calamus</name>
    <name type="common">Sweet flag</name>
    <dbReference type="NCBI Taxonomy" id="4465"/>
    <lineage>
        <taxon>Eukaryota</taxon>
        <taxon>Viridiplantae</taxon>
        <taxon>Streptophyta</taxon>
        <taxon>Embryophyta</taxon>
        <taxon>Tracheophyta</taxon>
        <taxon>Spermatophyta</taxon>
        <taxon>Magnoliopsida</taxon>
        <taxon>Liliopsida</taxon>
        <taxon>Acoraceae</taxon>
        <taxon>Acorus</taxon>
    </lineage>
</organism>
<feature type="signal peptide" evidence="4">
    <location>
        <begin position="1"/>
        <end position="31"/>
    </location>
</feature>
<accession>A0AAV9ECB9</accession>
<comment type="similarity">
    <text evidence="1 4">Belongs to the plant dirigent protein family.</text>
</comment>
<name>A0AAV9ECB9_ACOCL</name>
<protein>
    <recommendedName>
        <fullName evidence="4">Dirigent protein</fullName>
    </recommendedName>
</protein>
<comment type="function">
    <text evidence="4">Dirigent proteins impart stereoselectivity on the phenoxy radical-coupling reaction, yielding optically active lignans from two molecules of coniferyl alcohol in the biosynthesis of lignans, flavonolignans, and alkaloids and thus plays a central role in plant secondary metabolism.</text>
</comment>
<dbReference type="InterPro" id="IPR044859">
    <property type="entry name" value="Allene_oxi_cyc_Dirigent"/>
</dbReference>
<dbReference type="EMBL" id="JAUJYO010000008">
    <property type="protein sequence ID" value="KAK1311140.1"/>
    <property type="molecule type" value="Genomic_DNA"/>
</dbReference>
<gene>
    <name evidence="5" type="ORF">QJS10_CPA08g01279</name>
</gene>
<evidence type="ECO:0000256" key="1">
    <source>
        <dbReference type="ARBA" id="ARBA00010746"/>
    </source>
</evidence>